<comment type="caution">
    <text evidence="3">The sequence shown here is derived from an EMBL/GenBank/DDBJ whole genome shotgun (WGS) entry which is preliminary data.</text>
</comment>
<dbReference type="Gene3D" id="1.20.5.190">
    <property type="match status" value="1"/>
</dbReference>
<feature type="compositionally biased region" description="Polar residues" evidence="2">
    <location>
        <begin position="166"/>
        <end position="183"/>
    </location>
</feature>
<dbReference type="Proteomes" id="UP000268093">
    <property type="component" value="Unassembled WGS sequence"/>
</dbReference>
<dbReference type="SUPFAM" id="SSF58100">
    <property type="entry name" value="Bacterial hemolysins"/>
    <property type="match status" value="1"/>
</dbReference>
<evidence type="ECO:0000256" key="2">
    <source>
        <dbReference type="SAM" id="MobiDB-lite"/>
    </source>
</evidence>
<dbReference type="EMBL" id="RBNI01017367">
    <property type="protein sequence ID" value="RUP03606.1"/>
    <property type="molecule type" value="Genomic_DNA"/>
</dbReference>
<evidence type="ECO:0000313" key="3">
    <source>
        <dbReference type="EMBL" id="RUP03606.1"/>
    </source>
</evidence>
<evidence type="ECO:0000256" key="1">
    <source>
        <dbReference type="SAM" id="Coils"/>
    </source>
</evidence>
<feature type="coiled-coil region" evidence="1">
    <location>
        <begin position="315"/>
        <end position="391"/>
    </location>
</feature>
<dbReference type="OrthoDB" id="5416902at2759"/>
<reference evidence="3 4" key="1">
    <citation type="journal article" date="2018" name="New Phytol.">
        <title>Phylogenomics of Endogonaceae and evolution of mycorrhizas within Mucoromycota.</title>
        <authorList>
            <person name="Chang Y."/>
            <person name="Desiro A."/>
            <person name="Na H."/>
            <person name="Sandor L."/>
            <person name="Lipzen A."/>
            <person name="Clum A."/>
            <person name="Barry K."/>
            <person name="Grigoriev I.V."/>
            <person name="Martin F.M."/>
            <person name="Stajich J.E."/>
            <person name="Smith M.E."/>
            <person name="Bonito G."/>
            <person name="Spatafora J.W."/>
        </authorList>
    </citation>
    <scope>NUCLEOTIDE SEQUENCE [LARGE SCALE GENOMIC DNA]</scope>
    <source>
        <strain evidence="3 4">GMNB39</strain>
    </source>
</reference>
<proteinExistence type="predicted"/>
<keyword evidence="4" id="KW-1185">Reference proteome</keyword>
<protein>
    <submittedName>
        <fullName evidence="3">Uncharacterized protein</fullName>
    </submittedName>
</protein>
<keyword evidence="1" id="KW-0175">Coiled coil</keyword>
<feature type="compositionally biased region" description="Low complexity" evidence="2">
    <location>
        <begin position="139"/>
        <end position="161"/>
    </location>
</feature>
<sequence>MGEDLYIFEYICRRTLKEELSSSPISSYVQYMKFNVDLVDQDIIDATTKYFKDRQPIDDSTQAPPSRMLKHSLSQQALKEEKLRAQLLGEPQIKPDTESKGKDKFTEVDILACVNTAEKITFRKGSRMKRLEKPEPTPSRSSDSVSSQSRSSDSVPSQSPSLDMVPSQSPSSDTVPSQPPSSDTELRRYIVGEVSVDAKLYKQKLLQLERILCYLFVEQRRARKKPDLQAREVFALVFVAFPDDIADKLRQYVETPENRKVIRLLSELYDVGRLYAMVQKCEQLHFNIIYLNMHYYIILTMVFKSLLSGDESTPAIGAFDAIEELKTEIEDIKNQIRDIKKVEDVTKTDFENDKAGVENIKTDVENIKKDVENLKENVKNIKAEIAQINAILQTAGLITTDGVIDG</sequence>
<accession>A0A433ALF4</accession>
<gene>
    <name evidence="3" type="ORF">BC936DRAFT_140577</name>
</gene>
<organism evidence="3 4">
    <name type="scientific">Jimgerdemannia flammicorona</name>
    <dbReference type="NCBI Taxonomy" id="994334"/>
    <lineage>
        <taxon>Eukaryota</taxon>
        <taxon>Fungi</taxon>
        <taxon>Fungi incertae sedis</taxon>
        <taxon>Mucoromycota</taxon>
        <taxon>Mucoromycotina</taxon>
        <taxon>Endogonomycetes</taxon>
        <taxon>Endogonales</taxon>
        <taxon>Endogonaceae</taxon>
        <taxon>Jimgerdemannia</taxon>
    </lineage>
</organism>
<dbReference type="AlphaFoldDB" id="A0A433ALF4"/>
<name>A0A433ALF4_9FUNG</name>
<evidence type="ECO:0000313" key="4">
    <source>
        <dbReference type="Proteomes" id="UP000268093"/>
    </source>
</evidence>
<feature type="region of interest" description="Disordered" evidence="2">
    <location>
        <begin position="125"/>
        <end position="186"/>
    </location>
</feature>